<dbReference type="AlphaFoldDB" id="A0A258FMH7"/>
<dbReference type="InterPro" id="IPR027304">
    <property type="entry name" value="Trigger_fact/SurA_dom_sf"/>
</dbReference>
<keyword evidence="4" id="KW-0997">Cell inner membrane</keyword>
<keyword evidence="3" id="KW-1003">Cell membrane</keyword>
<evidence type="ECO:0000256" key="5">
    <source>
        <dbReference type="ARBA" id="ARBA00022692"/>
    </source>
</evidence>
<organism evidence="15 16">
    <name type="scientific">Brevundimonas subvibrioides</name>
    <dbReference type="NCBI Taxonomy" id="74313"/>
    <lineage>
        <taxon>Bacteria</taxon>
        <taxon>Pseudomonadati</taxon>
        <taxon>Pseudomonadota</taxon>
        <taxon>Alphaproteobacteria</taxon>
        <taxon>Caulobacterales</taxon>
        <taxon>Caulobacteraceae</taxon>
        <taxon>Brevundimonas</taxon>
    </lineage>
</organism>
<dbReference type="InterPro" id="IPR000297">
    <property type="entry name" value="PPIase_PpiC"/>
</dbReference>
<comment type="caution">
    <text evidence="15">The sequence shown here is derived from an EMBL/GenBank/DDBJ whole genome shotgun (WGS) entry which is preliminary data.</text>
</comment>
<dbReference type="PANTHER" id="PTHR47529">
    <property type="entry name" value="PEPTIDYL-PROLYL CIS-TRANS ISOMERASE D"/>
    <property type="match status" value="1"/>
</dbReference>
<evidence type="ECO:0000259" key="14">
    <source>
        <dbReference type="Pfam" id="PF13145"/>
    </source>
</evidence>
<evidence type="ECO:0000313" key="16">
    <source>
        <dbReference type="Proteomes" id="UP000215595"/>
    </source>
</evidence>
<keyword evidence="6" id="KW-1133">Transmembrane helix</keyword>
<evidence type="ECO:0000256" key="9">
    <source>
        <dbReference type="ARBA" id="ARBA00030642"/>
    </source>
</evidence>
<evidence type="ECO:0000256" key="8">
    <source>
        <dbReference type="ARBA" id="ARBA00023186"/>
    </source>
</evidence>
<dbReference type="InterPro" id="IPR046357">
    <property type="entry name" value="PPIase_dom_sf"/>
</dbReference>
<evidence type="ECO:0000256" key="12">
    <source>
        <dbReference type="ARBA" id="ARBA00040743"/>
    </source>
</evidence>
<proteinExistence type="inferred from homology"/>
<dbReference type="Proteomes" id="UP000215595">
    <property type="component" value="Unassembled WGS sequence"/>
</dbReference>
<dbReference type="EMBL" id="NCEB01000019">
    <property type="protein sequence ID" value="OYX32962.1"/>
    <property type="molecule type" value="Genomic_DNA"/>
</dbReference>
<evidence type="ECO:0000313" key="15">
    <source>
        <dbReference type="EMBL" id="OYX32962.1"/>
    </source>
</evidence>
<gene>
    <name evidence="15" type="ORF">B7Z01_10010</name>
</gene>
<name>A0A258FMH7_9CAUL</name>
<dbReference type="Pfam" id="PF13145">
    <property type="entry name" value="Rotamase_2"/>
    <property type="match status" value="2"/>
</dbReference>
<keyword evidence="7" id="KW-0472">Membrane</keyword>
<evidence type="ECO:0000256" key="13">
    <source>
        <dbReference type="ARBA" id="ARBA00042775"/>
    </source>
</evidence>
<sequence>MISGFRDFAKSKWAIALFALLILSFAVVGGTQTDVFGSFGPRNVIDAGDRSLTPAQFRADFDRIRENLQQEQGRPVSLDDLVAENAHIQYLESQTRRLGFLNWAHGVGIRVDESLVLDRIREIPAFFDQITGAFDEATYQQMLAQQNITPLQLEEEFRDTAVSEHFAAAVAAGLRAPRVYGALVAARAFEVRDGRWFTVTQAMAGTTPPPTDAQLTAFLNENAAQLRRPEFRIASVIVFSDAPNAAAPAIPEARIVERFEFRREALSTPERRSFTTLTVADRAAAERIAAALRAGQSPEAVAEANNIEAVPYVDQPQSAVTDPAIGTAVFGLAADQVSAPIQARVGFAVAKVTSVSPGQPATLDSVRDAVIQELQLEDARARVFSRVEAYEKARAEGKTLAQAVEEVGARVVQLPPFTQDGRLPDGQPLNAPPLILQNAYALTPGAESEVVDAGEGQYFVVRLDEVTPAALPTLAEVREPLTQAWAQRENARRLSALAERLATRVRGGEDIAAVAASAGATLNTRTNVQQNAEAQADLGDGVLQGLFGQGRGQVFSSPASETSAIVGRVDAIRAADPAASAPFADQIRPRISQEFVGGIGEVLVNAAATRSKAENDPALALETLGVDAPAAPGAATPAAPAQ</sequence>
<keyword evidence="8" id="KW-0143">Chaperone</keyword>
<dbReference type="InterPro" id="IPR052029">
    <property type="entry name" value="PpiD_chaperone"/>
</dbReference>
<evidence type="ECO:0000256" key="11">
    <source>
        <dbReference type="ARBA" id="ARBA00038408"/>
    </source>
</evidence>
<keyword evidence="5" id="KW-0812">Transmembrane</keyword>
<dbReference type="Gene3D" id="3.10.50.40">
    <property type="match status" value="1"/>
</dbReference>
<evidence type="ECO:0000256" key="2">
    <source>
        <dbReference type="ARBA" id="ARBA00018370"/>
    </source>
</evidence>
<comment type="similarity">
    <text evidence="11">Belongs to the PpiD chaperone family.</text>
</comment>
<reference evidence="15 16" key="1">
    <citation type="submission" date="2017-03" db="EMBL/GenBank/DDBJ databases">
        <title>Lifting the veil on microbial sulfur biogeochemistry in mining wastewaters.</title>
        <authorList>
            <person name="Kantor R.S."/>
            <person name="Colenbrander Nelson T."/>
            <person name="Marshall S."/>
            <person name="Bennett D."/>
            <person name="Apte S."/>
            <person name="Camacho D."/>
            <person name="Thomas B.C."/>
            <person name="Warren L.A."/>
            <person name="Banfield J.F."/>
        </authorList>
    </citation>
    <scope>NUCLEOTIDE SEQUENCE [LARGE SCALE GENOMIC DNA]</scope>
    <source>
        <strain evidence="15">32-69-9</strain>
    </source>
</reference>
<dbReference type="GO" id="GO:0005886">
    <property type="term" value="C:plasma membrane"/>
    <property type="evidence" value="ECO:0007669"/>
    <property type="project" value="UniProtKB-SubCell"/>
</dbReference>
<protein>
    <recommendedName>
        <fullName evidence="2">Parvulin-like PPIase</fullName>
    </recommendedName>
    <alternativeName>
        <fullName evidence="9">Peptidyl-prolyl cis-trans isomerase plp</fullName>
    </alternativeName>
    <alternativeName>
        <fullName evidence="12">Periplasmic chaperone PpiD</fullName>
    </alternativeName>
    <alternativeName>
        <fullName evidence="13">Periplasmic folding chaperone</fullName>
    </alternativeName>
    <alternativeName>
        <fullName evidence="10">Rotamase plp</fullName>
    </alternativeName>
</protein>
<dbReference type="SUPFAM" id="SSF54534">
    <property type="entry name" value="FKBP-like"/>
    <property type="match status" value="1"/>
</dbReference>
<dbReference type="Pfam" id="PF13624">
    <property type="entry name" value="SurA_N_3"/>
    <property type="match status" value="1"/>
</dbReference>
<evidence type="ECO:0000256" key="1">
    <source>
        <dbReference type="ARBA" id="ARBA00004382"/>
    </source>
</evidence>
<evidence type="ECO:0000256" key="3">
    <source>
        <dbReference type="ARBA" id="ARBA00022475"/>
    </source>
</evidence>
<dbReference type="GO" id="GO:0003755">
    <property type="term" value="F:peptidyl-prolyl cis-trans isomerase activity"/>
    <property type="evidence" value="ECO:0007669"/>
    <property type="project" value="InterPro"/>
</dbReference>
<evidence type="ECO:0000256" key="6">
    <source>
        <dbReference type="ARBA" id="ARBA00022989"/>
    </source>
</evidence>
<dbReference type="PANTHER" id="PTHR47529:SF1">
    <property type="entry name" value="PERIPLASMIC CHAPERONE PPID"/>
    <property type="match status" value="1"/>
</dbReference>
<dbReference type="SUPFAM" id="SSF109998">
    <property type="entry name" value="Triger factor/SurA peptide-binding domain-like"/>
    <property type="match status" value="1"/>
</dbReference>
<accession>A0A258FMH7</accession>
<evidence type="ECO:0000256" key="7">
    <source>
        <dbReference type="ARBA" id="ARBA00023136"/>
    </source>
</evidence>
<evidence type="ECO:0000256" key="10">
    <source>
        <dbReference type="ARBA" id="ARBA00031484"/>
    </source>
</evidence>
<comment type="subcellular location">
    <subcellularLocation>
        <location evidence="1">Cell inner membrane</location>
        <topology evidence="1">Single-pass type II membrane protein</topology>
        <orientation evidence="1">Periplasmic side</orientation>
    </subcellularLocation>
</comment>
<feature type="domain" description="PpiC" evidence="14">
    <location>
        <begin position="391"/>
        <end position="479"/>
    </location>
</feature>
<evidence type="ECO:0000256" key="4">
    <source>
        <dbReference type="ARBA" id="ARBA00022519"/>
    </source>
</evidence>
<feature type="domain" description="PpiC" evidence="14">
    <location>
        <begin position="250"/>
        <end position="368"/>
    </location>
</feature>